<keyword evidence="2" id="KW-1185">Reference proteome</keyword>
<name>A0AB38TKE3_9HYPH</name>
<evidence type="ECO:0000313" key="2">
    <source>
        <dbReference type="Proteomes" id="UP001060070"/>
    </source>
</evidence>
<keyword evidence="1" id="KW-0614">Plasmid</keyword>
<dbReference type="AlphaFoldDB" id="A0AB38TKE3"/>
<sequence length="62" mass="7136">MHRDAFTPSELALLSRVFARSKIKNETATEKERRASRILAYYQAGVTDEDELELLSRQPLGR</sequence>
<accession>A0AB38TKE3</accession>
<gene>
    <name evidence="1" type="ORF">LRP29_32620</name>
</gene>
<evidence type="ECO:0000313" key="1">
    <source>
        <dbReference type="EMBL" id="UTU55085.1"/>
    </source>
</evidence>
<dbReference type="RefSeq" id="WP_013525120.1">
    <property type="nucleotide sequence ID" value="NZ_CP015063.1"/>
</dbReference>
<protein>
    <submittedName>
        <fullName evidence="1">Uncharacterized protein</fullName>
    </submittedName>
</protein>
<dbReference type="EMBL" id="CP088148">
    <property type="protein sequence ID" value="UTU55085.1"/>
    <property type="molecule type" value="Genomic_DNA"/>
</dbReference>
<proteinExistence type="predicted"/>
<geneLocation type="plasmid" evidence="1 2">
    <name>unnamed</name>
</geneLocation>
<dbReference type="KEGG" id="mcic:A4R28_32550"/>
<organism evidence="1 2">
    <name type="scientific">Mesorhizobium ciceri</name>
    <dbReference type="NCBI Taxonomy" id="39645"/>
    <lineage>
        <taxon>Bacteria</taxon>
        <taxon>Pseudomonadati</taxon>
        <taxon>Pseudomonadota</taxon>
        <taxon>Alphaproteobacteria</taxon>
        <taxon>Hyphomicrobiales</taxon>
        <taxon>Phyllobacteriaceae</taxon>
        <taxon>Mesorhizobium</taxon>
    </lineage>
</organism>
<reference evidence="1 2" key="1">
    <citation type="journal article" date="2022" name="Microbiol. Resour. Announc.">
        <title>Complete Genome Sequence of Mesorhizobium ciceri Strain R30, a Rhizobium Used as a Commercial Inoculant for Chickpea in Argentina.</title>
        <authorList>
            <person name="Foresto E."/>
            <person name="Revale S."/>
            <person name="Primo E."/>
            <person name="Nievas F."/>
            <person name="Carezzano E."/>
            <person name="Puente M."/>
            <person name="Alzari P."/>
            <person name="Mart M."/>
            <person name="Ben-Assaya M."/>
            <person name="Mornico D."/>
            <person name="Santoro M."/>
            <person name="Mart F."/>
            <person name="Giordano W."/>
            <person name="Bogino P."/>
        </authorList>
    </citation>
    <scope>NUCLEOTIDE SEQUENCE [LARGE SCALE GENOMIC DNA]</scope>
    <source>
        <strain evidence="1 2">R30</strain>
    </source>
</reference>
<dbReference type="Proteomes" id="UP001060070">
    <property type="component" value="Plasmid unnamed"/>
</dbReference>